<name>A0ABQ6CBV0_9HYPH</name>
<evidence type="ECO:0008006" key="4">
    <source>
        <dbReference type="Google" id="ProtNLM"/>
    </source>
</evidence>
<reference evidence="3" key="1">
    <citation type="journal article" date="2019" name="Int. J. Syst. Evol. Microbiol.">
        <title>The Global Catalogue of Microorganisms (GCM) 10K type strain sequencing project: providing services to taxonomists for standard genome sequencing and annotation.</title>
        <authorList>
            <consortium name="The Broad Institute Genomics Platform"/>
            <consortium name="The Broad Institute Genome Sequencing Center for Infectious Disease"/>
            <person name="Wu L."/>
            <person name="Ma J."/>
        </authorList>
    </citation>
    <scope>NUCLEOTIDE SEQUENCE [LARGE SCALE GENOMIC DNA]</scope>
    <source>
        <strain evidence="3">NBRC 101365</strain>
    </source>
</reference>
<evidence type="ECO:0000256" key="1">
    <source>
        <dbReference type="SAM" id="Phobius"/>
    </source>
</evidence>
<dbReference type="RefSeq" id="WP_284310680.1">
    <property type="nucleotide sequence ID" value="NZ_BSPC01000006.1"/>
</dbReference>
<dbReference type="Proteomes" id="UP001156882">
    <property type="component" value="Unassembled WGS sequence"/>
</dbReference>
<sequence length="304" mass="34475">MIERNDSSLRDKRWRARFVLSGMLIGIVANVLPAVIGIEAREIPQLWHFSPNTNFTADLTFAPARAGFNLADVSSKQELDALSEGTKGLVWLGQCEGVTPRFESVVSAVIDHPKTFGFYLVDDPDPSGRWRSRCKASDLRAESDWIHNRRSDAVTFVALMNVGTSATPQFSSEYRPEASHIDLFGIAPYPCRTEWSQCDYEMIDRYVAAIKTAGISVDRVVPTFQTFGGGEWQTDSGGKYRLPTFSEMESMLERWQRFVPNPVFDYAFSWGPQRADQSLASSLELQRVFMRHNRQSRRSESYHP</sequence>
<accession>A0ABQ6CBV0</accession>
<evidence type="ECO:0000313" key="3">
    <source>
        <dbReference type="Proteomes" id="UP001156882"/>
    </source>
</evidence>
<keyword evidence="1" id="KW-1133">Transmembrane helix</keyword>
<protein>
    <recommendedName>
        <fullName evidence="4">GH26 domain-containing protein</fullName>
    </recommendedName>
</protein>
<proteinExistence type="predicted"/>
<feature type="transmembrane region" description="Helical" evidence="1">
    <location>
        <begin position="18"/>
        <end position="38"/>
    </location>
</feature>
<gene>
    <name evidence="2" type="ORF">GCM10007874_08610</name>
</gene>
<dbReference type="EMBL" id="BSPC01000006">
    <property type="protein sequence ID" value="GLS17846.1"/>
    <property type="molecule type" value="Genomic_DNA"/>
</dbReference>
<evidence type="ECO:0000313" key="2">
    <source>
        <dbReference type="EMBL" id="GLS17846.1"/>
    </source>
</evidence>
<keyword evidence="3" id="KW-1185">Reference proteome</keyword>
<keyword evidence="1" id="KW-0812">Transmembrane</keyword>
<keyword evidence="1" id="KW-0472">Membrane</keyword>
<comment type="caution">
    <text evidence="2">The sequence shown here is derived from an EMBL/GenBank/DDBJ whole genome shotgun (WGS) entry which is preliminary data.</text>
</comment>
<organism evidence="2 3">
    <name type="scientific">Labrys miyagiensis</name>
    <dbReference type="NCBI Taxonomy" id="346912"/>
    <lineage>
        <taxon>Bacteria</taxon>
        <taxon>Pseudomonadati</taxon>
        <taxon>Pseudomonadota</taxon>
        <taxon>Alphaproteobacteria</taxon>
        <taxon>Hyphomicrobiales</taxon>
        <taxon>Xanthobacteraceae</taxon>
        <taxon>Labrys</taxon>
    </lineage>
</organism>